<sequence length="123" mass="13536">MIDFISSNPSAHPQTVACAHLLAAVIVQAIEDASSKQSTGADNAAAIDWLFSKTSPFEDYARLIGADAGQIRTALLEPPPEIEPKSSKFDASKRRYLRASYTKWLTRRNAEEEVLKKAMEKNA</sequence>
<name>A0A6J7XN90_9CAUD</name>
<organism evidence="1">
    <name type="scientific">uncultured Caudovirales phage</name>
    <dbReference type="NCBI Taxonomy" id="2100421"/>
    <lineage>
        <taxon>Viruses</taxon>
        <taxon>Duplodnaviria</taxon>
        <taxon>Heunggongvirae</taxon>
        <taxon>Uroviricota</taxon>
        <taxon>Caudoviricetes</taxon>
        <taxon>Peduoviridae</taxon>
        <taxon>Maltschvirus</taxon>
        <taxon>Maltschvirus maltsch</taxon>
    </lineage>
</organism>
<proteinExistence type="predicted"/>
<gene>
    <name evidence="1" type="ORF">UFOVP751_51</name>
</gene>
<reference evidence="1" key="1">
    <citation type="submission" date="2020-05" db="EMBL/GenBank/DDBJ databases">
        <authorList>
            <person name="Chiriac C."/>
            <person name="Salcher M."/>
            <person name="Ghai R."/>
            <person name="Kavagutti S V."/>
        </authorList>
    </citation>
    <scope>NUCLEOTIDE SEQUENCE</scope>
</reference>
<accession>A0A6J7XN90</accession>
<dbReference type="EMBL" id="LR798465">
    <property type="protein sequence ID" value="CAB5238809.1"/>
    <property type="molecule type" value="Genomic_DNA"/>
</dbReference>
<protein>
    <submittedName>
        <fullName evidence="1">Uncharacterized protein</fullName>
    </submittedName>
</protein>
<evidence type="ECO:0000313" key="1">
    <source>
        <dbReference type="EMBL" id="CAB5238809.1"/>
    </source>
</evidence>